<dbReference type="Proteomes" id="UP000765507">
    <property type="component" value="Unassembled WGS sequence"/>
</dbReference>
<dbReference type="InterPro" id="IPR004625">
    <property type="entry name" value="PyrdxlKinase"/>
</dbReference>
<evidence type="ECO:0000256" key="1">
    <source>
        <dbReference type="ARBA" id="ARBA00008805"/>
    </source>
</evidence>
<sequence length="82" mass="9384">MLNSDQLHELYEGLKLNNVNHYDYILTGYTRDASFLATVVDIVQELKQQNSDLVYVCDPVMGDKWNGEGSMVGNRLLEPYLD</sequence>
<organism evidence="8 9">
    <name type="scientific">Chelydra serpentina</name>
    <name type="common">Snapping turtle</name>
    <name type="synonym">Testudo serpentina</name>
    <dbReference type="NCBI Taxonomy" id="8475"/>
    <lineage>
        <taxon>Eukaryota</taxon>
        <taxon>Metazoa</taxon>
        <taxon>Chordata</taxon>
        <taxon>Craniata</taxon>
        <taxon>Vertebrata</taxon>
        <taxon>Euteleostomi</taxon>
        <taxon>Archelosauria</taxon>
        <taxon>Testudinata</taxon>
        <taxon>Testudines</taxon>
        <taxon>Cryptodira</taxon>
        <taxon>Durocryptodira</taxon>
        <taxon>Americhelydia</taxon>
        <taxon>Chelydroidea</taxon>
        <taxon>Chelydridae</taxon>
        <taxon>Chelydra</taxon>
    </lineage>
</organism>
<evidence type="ECO:0000313" key="8">
    <source>
        <dbReference type="EMBL" id="KAG6937339.1"/>
    </source>
</evidence>
<dbReference type="AlphaFoldDB" id="A0A8T1T8D3"/>
<protein>
    <recommendedName>
        <fullName evidence="2">pyridoxal kinase</fullName>
        <ecNumber evidence="2">2.7.1.35</ecNumber>
    </recommendedName>
    <alternativeName>
        <fullName evidence="7">Pyridoxine kinase</fullName>
    </alternativeName>
</protein>
<evidence type="ECO:0000256" key="3">
    <source>
        <dbReference type="ARBA" id="ARBA00022679"/>
    </source>
</evidence>
<keyword evidence="9" id="KW-1185">Reference proteome</keyword>
<dbReference type="OrthoDB" id="2104723at2759"/>
<proteinExistence type="inferred from homology"/>
<dbReference type="EMBL" id="JAHGAV010000025">
    <property type="protein sequence ID" value="KAG6937339.1"/>
    <property type="molecule type" value="Genomic_DNA"/>
</dbReference>
<evidence type="ECO:0000256" key="4">
    <source>
        <dbReference type="ARBA" id="ARBA00022741"/>
    </source>
</evidence>
<accession>A0A8T1T8D3</accession>
<keyword evidence="4" id="KW-0547">Nucleotide-binding</keyword>
<keyword evidence="6" id="KW-0067">ATP-binding</keyword>
<dbReference type="PANTHER" id="PTHR10534">
    <property type="entry name" value="PYRIDOXAL KINASE"/>
    <property type="match status" value="1"/>
</dbReference>
<reference evidence="8 9" key="1">
    <citation type="journal article" date="2020" name="G3 (Bethesda)">
        <title>Draft Genome of the Common Snapping Turtle, Chelydra serpentina, a Model for Phenotypic Plasticity in Reptiles.</title>
        <authorList>
            <person name="Das D."/>
            <person name="Singh S.K."/>
            <person name="Bierstedt J."/>
            <person name="Erickson A."/>
            <person name="Galli G.L.J."/>
            <person name="Crossley D.A. 2nd"/>
            <person name="Rhen T."/>
        </authorList>
    </citation>
    <scope>NUCLEOTIDE SEQUENCE [LARGE SCALE GENOMIC DNA]</scope>
    <source>
        <strain evidence="8">KW</strain>
    </source>
</reference>
<dbReference type="InterPro" id="IPR029056">
    <property type="entry name" value="Ribokinase-like"/>
</dbReference>
<comment type="similarity">
    <text evidence="1">Belongs to the pyridoxine kinase family.</text>
</comment>
<keyword evidence="3" id="KW-0808">Transferase</keyword>
<dbReference type="EC" id="2.7.1.35" evidence="2"/>
<gene>
    <name evidence="8" type="ORF">G0U57_009995</name>
</gene>
<evidence type="ECO:0000256" key="7">
    <source>
        <dbReference type="ARBA" id="ARBA00032808"/>
    </source>
</evidence>
<evidence type="ECO:0000313" key="9">
    <source>
        <dbReference type="Proteomes" id="UP000765507"/>
    </source>
</evidence>
<evidence type="ECO:0000256" key="6">
    <source>
        <dbReference type="ARBA" id="ARBA00022840"/>
    </source>
</evidence>
<name>A0A8T1T8D3_CHESE</name>
<evidence type="ECO:0000256" key="2">
    <source>
        <dbReference type="ARBA" id="ARBA00012104"/>
    </source>
</evidence>
<dbReference type="SUPFAM" id="SSF53613">
    <property type="entry name" value="Ribokinase-like"/>
    <property type="match status" value="1"/>
</dbReference>
<comment type="caution">
    <text evidence="8">The sequence shown here is derived from an EMBL/GenBank/DDBJ whole genome shotgun (WGS) entry which is preliminary data.</text>
</comment>
<keyword evidence="5 8" id="KW-0418">Kinase</keyword>
<dbReference type="PANTHER" id="PTHR10534:SF2">
    <property type="entry name" value="PYRIDOXAL KINASE"/>
    <property type="match status" value="1"/>
</dbReference>
<dbReference type="Gene3D" id="3.40.1190.20">
    <property type="match status" value="1"/>
</dbReference>
<dbReference type="GO" id="GO:0008478">
    <property type="term" value="F:pyridoxal kinase activity"/>
    <property type="evidence" value="ECO:0007669"/>
    <property type="project" value="UniProtKB-EC"/>
</dbReference>
<dbReference type="GO" id="GO:0005524">
    <property type="term" value="F:ATP binding"/>
    <property type="evidence" value="ECO:0007669"/>
    <property type="project" value="UniProtKB-KW"/>
</dbReference>
<dbReference type="GO" id="GO:0009443">
    <property type="term" value="P:pyridoxal 5'-phosphate salvage"/>
    <property type="evidence" value="ECO:0007669"/>
    <property type="project" value="InterPro"/>
</dbReference>
<evidence type="ECO:0000256" key="5">
    <source>
        <dbReference type="ARBA" id="ARBA00022777"/>
    </source>
</evidence>
<dbReference type="GO" id="GO:0005829">
    <property type="term" value="C:cytosol"/>
    <property type="evidence" value="ECO:0007669"/>
    <property type="project" value="TreeGrafter"/>
</dbReference>